<dbReference type="EMBL" id="CP102252">
    <property type="protein sequence ID" value="UWN64321.1"/>
    <property type="molecule type" value="Genomic_DNA"/>
</dbReference>
<evidence type="ECO:0000256" key="1">
    <source>
        <dbReference type="SAM" id="Phobius"/>
    </source>
</evidence>
<keyword evidence="1" id="KW-1133">Transmembrane helix</keyword>
<keyword evidence="1" id="KW-0472">Membrane</keyword>
<dbReference type="RefSeq" id="WP_019151069.1">
    <property type="nucleotide sequence ID" value="NZ_CP102252.1"/>
</dbReference>
<proteinExistence type="predicted"/>
<dbReference type="Proteomes" id="UP001058267">
    <property type="component" value="Chromosome"/>
</dbReference>
<evidence type="ECO:0000313" key="2">
    <source>
        <dbReference type="EMBL" id="UWN64321.1"/>
    </source>
</evidence>
<accession>A0ABY5V452</accession>
<reference evidence="2" key="1">
    <citation type="journal article" date="2022" name="Cell">
        <title>Design, construction, and in vivo augmentation of a complex gut microbiome.</title>
        <authorList>
            <person name="Cheng A.G."/>
            <person name="Ho P.Y."/>
            <person name="Aranda-Diaz A."/>
            <person name="Jain S."/>
            <person name="Yu F.B."/>
            <person name="Meng X."/>
            <person name="Wang M."/>
            <person name="Iakiviak M."/>
            <person name="Nagashima K."/>
            <person name="Zhao A."/>
            <person name="Murugkar P."/>
            <person name="Patil A."/>
            <person name="Atabakhsh K."/>
            <person name="Weakley A."/>
            <person name="Yan J."/>
            <person name="Brumbaugh A.R."/>
            <person name="Higginbottom S."/>
            <person name="Dimas A."/>
            <person name="Shiver A.L."/>
            <person name="Deutschbauer A."/>
            <person name="Neff N."/>
            <person name="Sonnenburg J.L."/>
            <person name="Huang K.C."/>
            <person name="Fischbach M.A."/>
        </authorList>
    </citation>
    <scope>NUCLEOTIDE SEQUENCE</scope>
    <source>
        <strain evidence="2">JC50</strain>
    </source>
</reference>
<protein>
    <submittedName>
        <fullName evidence="2">Uncharacterized protein</fullName>
    </submittedName>
</protein>
<name>A0ABY5V452_9BACT</name>
<gene>
    <name evidence="2" type="ORF">NQ519_11210</name>
</gene>
<sequence length="55" mass="5993">MAAVFFVAAVTASWRVAVAGGRDIWYVPLLLAVASALMTLGALRHRKNRHAQNED</sequence>
<evidence type="ECO:0000313" key="3">
    <source>
        <dbReference type="Proteomes" id="UP001058267"/>
    </source>
</evidence>
<keyword evidence="3" id="KW-1185">Reference proteome</keyword>
<keyword evidence="1" id="KW-0812">Transmembrane</keyword>
<feature type="transmembrane region" description="Helical" evidence="1">
    <location>
        <begin position="25"/>
        <end position="43"/>
    </location>
</feature>
<organism evidence="2 3">
    <name type="scientific">Alistipes senegalensis JC50</name>
    <dbReference type="NCBI Taxonomy" id="1033732"/>
    <lineage>
        <taxon>Bacteria</taxon>
        <taxon>Pseudomonadati</taxon>
        <taxon>Bacteroidota</taxon>
        <taxon>Bacteroidia</taxon>
        <taxon>Bacteroidales</taxon>
        <taxon>Rikenellaceae</taxon>
        <taxon>Alistipes</taxon>
    </lineage>
</organism>